<proteinExistence type="predicted"/>
<evidence type="ECO:0000313" key="2">
    <source>
        <dbReference type="EMBL" id="MWG36810.1"/>
    </source>
</evidence>
<reference evidence="2 3" key="1">
    <citation type="submission" date="2019-12" db="EMBL/GenBank/DDBJ databases">
        <title>Halocatena pleomorpha gen. nov. sp. nov., an extremely halophilic archaeon of family Halobacteriaceae isolated from saltpan soil.</title>
        <authorList>
            <person name="Pal Y."/>
            <person name="Verma A."/>
            <person name="Krishnamurthi S."/>
            <person name="Kumar P."/>
        </authorList>
    </citation>
    <scope>NUCLEOTIDE SEQUENCE [LARGE SCALE GENOMIC DNA]</scope>
    <source>
        <strain evidence="2 3">JCM 16495</strain>
    </source>
</reference>
<name>A0A6B0GQ70_9EURY</name>
<dbReference type="AlphaFoldDB" id="A0A6B0GQ70"/>
<evidence type="ECO:0000256" key="1">
    <source>
        <dbReference type="SAM" id="MobiDB-lite"/>
    </source>
</evidence>
<comment type="caution">
    <text evidence="2">The sequence shown here is derived from an EMBL/GenBank/DDBJ whole genome shotgun (WGS) entry which is preliminary data.</text>
</comment>
<organism evidence="2 3">
    <name type="scientific">Halomarina oriensis</name>
    <dbReference type="NCBI Taxonomy" id="671145"/>
    <lineage>
        <taxon>Archaea</taxon>
        <taxon>Methanobacteriati</taxon>
        <taxon>Methanobacteriota</taxon>
        <taxon>Stenosarchaea group</taxon>
        <taxon>Halobacteria</taxon>
        <taxon>Halobacteriales</taxon>
        <taxon>Natronomonadaceae</taxon>
        <taxon>Halomarina</taxon>
    </lineage>
</organism>
<dbReference type="OrthoDB" id="212428at2157"/>
<evidence type="ECO:0000313" key="3">
    <source>
        <dbReference type="Proteomes" id="UP000451471"/>
    </source>
</evidence>
<feature type="region of interest" description="Disordered" evidence="1">
    <location>
        <begin position="58"/>
        <end position="78"/>
    </location>
</feature>
<sequence length="95" mass="10246">MATVHELRNDIRTAVGRHERIENVGFTKEELEAIAVALGYLSESAARPSKAQMRAGIRWRIGERDDDDPEGGSGGLTKNELLAIAATVVDGDGEN</sequence>
<dbReference type="RefSeq" id="WP_158206460.1">
    <property type="nucleotide sequence ID" value="NZ_WSZK01000041.1"/>
</dbReference>
<dbReference type="EMBL" id="WSZK01000041">
    <property type="protein sequence ID" value="MWG36810.1"/>
    <property type="molecule type" value="Genomic_DNA"/>
</dbReference>
<keyword evidence="3" id="KW-1185">Reference proteome</keyword>
<protein>
    <submittedName>
        <fullName evidence="2">Uncharacterized protein</fullName>
    </submittedName>
</protein>
<dbReference type="Proteomes" id="UP000451471">
    <property type="component" value="Unassembled WGS sequence"/>
</dbReference>
<accession>A0A6B0GQ70</accession>
<gene>
    <name evidence="2" type="ORF">GQS65_20365</name>
</gene>